<evidence type="ECO:0000313" key="4">
    <source>
        <dbReference type="Proteomes" id="UP000003374"/>
    </source>
</evidence>
<evidence type="ECO:0000313" key="3">
    <source>
        <dbReference type="EMBL" id="EAR23542.1"/>
    </source>
</evidence>
<sequence length="184" mass="21354">MPKRFLKRYFPDFHTLRTRWEIRWLGRLLENPYLLHFNRRSVAGGVACGLFVAFIPLPVQMPLAAVLAVLLRANLLLAVALVWITNPLTMPAIFYFTYVVGTWIIGSPVAAHAGFEPSLHWFWEQFERIWKPLMVGSLSIGFVFALAGYGAVHLLWRLHIIRQLRVRRNRRATRPHSAIENRQN</sequence>
<dbReference type="Proteomes" id="UP000003374">
    <property type="component" value="Unassembled WGS sequence"/>
</dbReference>
<dbReference type="PANTHER" id="PTHR40547:SF1">
    <property type="entry name" value="SLL0298 PROTEIN"/>
    <property type="match status" value="1"/>
</dbReference>
<dbReference type="OrthoDB" id="9786029at2"/>
<comment type="caution">
    <text evidence="3">The sequence shown here is derived from an EMBL/GenBank/DDBJ whole genome shotgun (WGS) entry which is preliminary data.</text>
</comment>
<keyword evidence="4" id="KW-1185">Reference proteome</keyword>
<feature type="transmembrane region" description="Helical" evidence="1">
    <location>
        <begin position="135"/>
        <end position="158"/>
    </location>
</feature>
<dbReference type="STRING" id="314278.NB231_17018"/>
<dbReference type="EMBL" id="AAOF01000001">
    <property type="protein sequence ID" value="EAR23542.1"/>
    <property type="molecule type" value="Genomic_DNA"/>
</dbReference>
<evidence type="ECO:0000259" key="2">
    <source>
        <dbReference type="Pfam" id="PF09835"/>
    </source>
</evidence>
<accession>A4BMK4</accession>
<keyword evidence="1" id="KW-1133">Transmembrane helix</keyword>
<keyword evidence="1" id="KW-0472">Membrane</keyword>
<dbReference type="eggNOG" id="COG3216">
    <property type="taxonomic scope" value="Bacteria"/>
</dbReference>
<name>A4BMK4_9GAMM</name>
<feature type="domain" description="DUF2062" evidence="2">
    <location>
        <begin position="23"/>
        <end position="163"/>
    </location>
</feature>
<dbReference type="PANTHER" id="PTHR40547">
    <property type="entry name" value="SLL0298 PROTEIN"/>
    <property type="match status" value="1"/>
</dbReference>
<reference evidence="3 4" key="1">
    <citation type="submission" date="2006-02" db="EMBL/GenBank/DDBJ databases">
        <authorList>
            <person name="Waterbury J."/>
            <person name="Ferriera S."/>
            <person name="Johnson J."/>
            <person name="Kravitz S."/>
            <person name="Halpern A."/>
            <person name="Remington K."/>
            <person name="Beeson K."/>
            <person name="Tran B."/>
            <person name="Rogers Y.-H."/>
            <person name="Friedman R."/>
            <person name="Venter J.C."/>
        </authorList>
    </citation>
    <scope>NUCLEOTIDE SEQUENCE [LARGE SCALE GENOMIC DNA]</scope>
    <source>
        <strain evidence="3 4">Nb-231</strain>
    </source>
</reference>
<dbReference type="HOGENOM" id="CLU_102912_3_0_6"/>
<feature type="transmembrane region" description="Helical" evidence="1">
    <location>
        <begin position="92"/>
        <end position="115"/>
    </location>
</feature>
<dbReference type="Pfam" id="PF09835">
    <property type="entry name" value="DUF2062"/>
    <property type="match status" value="1"/>
</dbReference>
<keyword evidence="1" id="KW-0812">Transmembrane</keyword>
<organism evidence="3 4">
    <name type="scientific">Nitrococcus mobilis Nb-231</name>
    <dbReference type="NCBI Taxonomy" id="314278"/>
    <lineage>
        <taxon>Bacteria</taxon>
        <taxon>Pseudomonadati</taxon>
        <taxon>Pseudomonadota</taxon>
        <taxon>Gammaproteobacteria</taxon>
        <taxon>Chromatiales</taxon>
        <taxon>Ectothiorhodospiraceae</taxon>
        <taxon>Nitrococcus</taxon>
    </lineage>
</organism>
<protein>
    <recommendedName>
        <fullName evidence="2">DUF2062 domain-containing protein</fullName>
    </recommendedName>
</protein>
<dbReference type="RefSeq" id="WP_005004987.1">
    <property type="nucleotide sequence ID" value="NZ_CH672427.1"/>
</dbReference>
<feature type="transmembrane region" description="Helical" evidence="1">
    <location>
        <begin position="63"/>
        <end position="85"/>
    </location>
</feature>
<dbReference type="InterPro" id="IPR018639">
    <property type="entry name" value="DUF2062"/>
</dbReference>
<gene>
    <name evidence="3" type="ORF">NB231_17018</name>
</gene>
<evidence type="ECO:0000256" key="1">
    <source>
        <dbReference type="SAM" id="Phobius"/>
    </source>
</evidence>
<proteinExistence type="predicted"/>
<dbReference type="AlphaFoldDB" id="A4BMK4"/>
<feature type="transmembrane region" description="Helical" evidence="1">
    <location>
        <begin position="37"/>
        <end position="57"/>
    </location>
</feature>